<name>A0A6N8JGK9_9BACT</name>
<dbReference type="InterPro" id="IPR027843">
    <property type="entry name" value="DUF4440"/>
</dbReference>
<dbReference type="RefSeq" id="WP_157303179.1">
    <property type="nucleotide sequence ID" value="NZ_BAAAZB010000036.1"/>
</dbReference>
<sequence>MKLYLLLIAFCTMSTISFAQSKDEKAVIASVESLRKAMVDADKATLEKLADTKLSYGHSGGKIENKETFVDNIVSGRSDFVTIELADQTVAVTGNTAIVRHNLNAATNDNGKPAEVHLHVLTVWVKEGNMWKLLARQAVHVTPPAPAK</sequence>
<dbReference type="OrthoDB" id="5383110at2"/>
<evidence type="ECO:0000259" key="2">
    <source>
        <dbReference type="Pfam" id="PF14534"/>
    </source>
</evidence>
<dbReference type="Pfam" id="PF14534">
    <property type="entry name" value="DUF4440"/>
    <property type="match status" value="1"/>
</dbReference>
<feature type="domain" description="DUF4440" evidence="2">
    <location>
        <begin position="28"/>
        <end position="133"/>
    </location>
</feature>
<keyword evidence="4" id="KW-1185">Reference proteome</keyword>
<protein>
    <submittedName>
        <fullName evidence="3">DUF4440 domain-containing protein</fullName>
    </submittedName>
</protein>
<organism evidence="3 4">
    <name type="scientific">Chitinophaga oryziterrae</name>
    <dbReference type="NCBI Taxonomy" id="1031224"/>
    <lineage>
        <taxon>Bacteria</taxon>
        <taxon>Pseudomonadati</taxon>
        <taxon>Bacteroidota</taxon>
        <taxon>Chitinophagia</taxon>
        <taxon>Chitinophagales</taxon>
        <taxon>Chitinophagaceae</taxon>
        <taxon>Chitinophaga</taxon>
    </lineage>
</organism>
<dbReference type="Gene3D" id="3.10.450.50">
    <property type="match status" value="1"/>
</dbReference>
<keyword evidence="1" id="KW-0732">Signal</keyword>
<dbReference type="InterPro" id="IPR032710">
    <property type="entry name" value="NTF2-like_dom_sf"/>
</dbReference>
<dbReference type="SUPFAM" id="SSF54427">
    <property type="entry name" value="NTF2-like"/>
    <property type="match status" value="1"/>
</dbReference>
<accession>A0A6N8JGK9</accession>
<dbReference type="Proteomes" id="UP000468388">
    <property type="component" value="Unassembled WGS sequence"/>
</dbReference>
<dbReference type="EMBL" id="WRXO01000011">
    <property type="protein sequence ID" value="MVT44383.1"/>
    <property type="molecule type" value="Genomic_DNA"/>
</dbReference>
<comment type="caution">
    <text evidence="3">The sequence shown here is derived from an EMBL/GenBank/DDBJ whole genome shotgun (WGS) entry which is preliminary data.</text>
</comment>
<evidence type="ECO:0000256" key="1">
    <source>
        <dbReference type="SAM" id="SignalP"/>
    </source>
</evidence>
<proteinExistence type="predicted"/>
<feature type="chain" id="PRO_5026693042" evidence="1">
    <location>
        <begin position="20"/>
        <end position="148"/>
    </location>
</feature>
<dbReference type="AlphaFoldDB" id="A0A6N8JGK9"/>
<feature type="signal peptide" evidence="1">
    <location>
        <begin position="1"/>
        <end position="19"/>
    </location>
</feature>
<evidence type="ECO:0000313" key="3">
    <source>
        <dbReference type="EMBL" id="MVT44383.1"/>
    </source>
</evidence>
<evidence type="ECO:0000313" key="4">
    <source>
        <dbReference type="Proteomes" id="UP000468388"/>
    </source>
</evidence>
<gene>
    <name evidence="3" type="ORF">GO495_27565</name>
</gene>
<reference evidence="3 4" key="1">
    <citation type="submission" date="2019-12" db="EMBL/GenBank/DDBJ databases">
        <title>The draft genomic sequence of strain Chitinophaga oryziterrae JCM 16595.</title>
        <authorList>
            <person name="Zhang X."/>
        </authorList>
    </citation>
    <scope>NUCLEOTIDE SEQUENCE [LARGE SCALE GENOMIC DNA]</scope>
    <source>
        <strain evidence="3 4">JCM 16595</strain>
    </source>
</reference>